<comment type="caution">
    <text evidence="1">The sequence shown here is derived from an EMBL/GenBank/DDBJ whole genome shotgun (WGS) entry which is preliminary data.</text>
</comment>
<proteinExistence type="predicted"/>
<organism evidence="1 2">
    <name type="scientific">Blastomyces percursus</name>
    <dbReference type="NCBI Taxonomy" id="1658174"/>
    <lineage>
        <taxon>Eukaryota</taxon>
        <taxon>Fungi</taxon>
        <taxon>Dikarya</taxon>
        <taxon>Ascomycota</taxon>
        <taxon>Pezizomycotina</taxon>
        <taxon>Eurotiomycetes</taxon>
        <taxon>Eurotiomycetidae</taxon>
        <taxon>Onygenales</taxon>
        <taxon>Ajellomycetaceae</taxon>
        <taxon>Blastomyces</taxon>
    </lineage>
</organism>
<dbReference type="Proteomes" id="UP000242791">
    <property type="component" value="Unassembled WGS sequence"/>
</dbReference>
<reference evidence="1 2" key="1">
    <citation type="submission" date="2015-08" db="EMBL/GenBank/DDBJ databases">
        <title>Emmonsia species relationships and genome sequence.</title>
        <authorList>
            <person name="Cuomo C.A."/>
            <person name="Schwartz I.S."/>
            <person name="Kenyon C."/>
            <person name="De Hoog G.S."/>
            <person name="Govender N.P."/>
            <person name="Botha A."/>
            <person name="Moreno L."/>
            <person name="De Vries M."/>
            <person name="Munoz J.F."/>
            <person name="Stielow J.B."/>
        </authorList>
    </citation>
    <scope>NUCLEOTIDE SEQUENCE [LARGE SCALE GENOMIC DNA]</scope>
    <source>
        <strain evidence="1 2">EI222</strain>
    </source>
</reference>
<dbReference type="AlphaFoldDB" id="A0A1J9Q6Z4"/>
<evidence type="ECO:0000313" key="1">
    <source>
        <dbReference type="EMBL" id="OJD24313.1"/>
    </source>
</evidence>
<dbReference type="EMBL" id="LGTZ01000588">
    <property type="protein sequence ID" value="OJD24313.1"/>
    <property type="molecule type" value="Genomic_DNA"/>
</dbReference>
<dbReference type="VEuPathDB" id="FungiDB:ACJ73_04326"/>
<sequence length="164" mass="18670">MRRALGNTASLWSATFVLSREAWLMDIQRTKRGIGGHRVGTVSKFPLNSQAQTLQVKDTSGAHPFLQGRDDAPHTIVVSFHETHSPAPTLRGELLTILRVMWWETKAVLDKGHDITPVLLISVRPYQLRIIEPYYNGSKFILRYSKPVSMKITDPIKERMKAYD</sequence>
<evidence type="ECO:0000313" key="2">
    <source>
        <dbReference type="Proteomes" id="UP000242791"/>
    </source>
</evidence>
<gene>
    <name evidence="1" type="ORF">ACJ73_04326</name>
</gene>
<protein>
    <submittedName>
        <fullName evidence="1">Uncharacterized protein</fullName>
    </submittedName>
</protein>
<accession>A0A1J9Q6Z4</accession>
<name>A0A1J9Q6Z4_9EURO</name>
<dbReference type="OrthoDB" id="4185252at2759"/>
<keyword evidence="2" id="KW-1185">Reference proteome</keyword>